<evidence type="ECO:0008006" key="5">
    <source>
        <dbReference type="Google" id="ProtNLM"/>
    </source>
</evidence>
<evidence type="ECO:0000256" key="1">
    <source>
        <dbReference type="SAM" id="MobiDB-lite"/>
    </source>
</evidence>
<sequence>MKSKKILVLLGMSTVLLGTVPVFADEVGAVVTSSESVIVDDGIDTVVEETPVVSTPIESSKPVVEETPVSPVEVSEPVVSEVVEELPISSSTTTTTDSSTSPSTVSNTSPTTSTEQPKTDVPTNSTVTEEVPFVPVKQADGSAIVGVNEGRVVVQAVDGSYQFVAPEGVGAKVEADGSVHVQNAEGKLTRLPETGAEEVVSMMTSFSGVVLLISTLYLKFKKGIL</sequence>
<gene>
    <name evidence="3" type="ORF">RFF62_04825</name>
</gene>
<accession>A0ABU1B3R0</accession>
<proteinExistence type="predicted"/>
<feature type="chain" id="PRO_5047297014" description="Cell wall anchor protein" evidence="2">
    <location>
        <begin position="25"/>
        <end position="225"/>
    </location>
</feature>
<organism evidence="3 4">
    <name type="scientific">Streptococcus ruminantium</name>
    <dbReference type="NCBI Taxonomy" id="1917441"/>
    <lineage>
        <taxon>Bacteria</taxon>
        <taxon>Bacillati</taxon>
        <taxon>Bacillota</taxon>
        <taxon>Bacilli</taxon>
        <taxon>Lactobacillales</taxon>
        <taxon>Streptococcaceae</taxon>
        <taxon>Streptococcus</taxon>
    </lineage>
</organism>
<dbReference type="Proteomes" id="UP001228446">
    <property type="component" value="Unassembled WGS sequence"/>
</dbReference>
<comment type="caution">
    <text evidence="3">The sequence shown here is derived from an EMBL/GenBank/DDBJ whole genome shotgun (WGS) entry which is preliminary data.</text>
</comment>
<dbReference type="EMBL" id="JAVIBX010000014">
    <property type="protein sequence ID" value="MDQ8833111.1"/>
    <property type="molecule type" value="Genomic_DNA"/>
</dbReference>
<reference evidence="3 4" key="1">
    <citation type="submission" date="2023-08" db="EMBL/GenBank/DDBJ databases">
        <title>Streptococcus ruminantium-associated sheep mastitis outbreak detected in Italy is distinct from bovine isolates.</title>
        <authorList>
            <person name="Rosa M.N."/>
            <person name="Vezina B."/>
            <person name="Tola S."/>
        </authorList>
    </citation>
    <scope>NUCLEOTIDE SEQUENCE [LARGE SCALE GENOMIC DNA]</scope>
    <source>
        <strain evidence="3 4">OM6730</strain>
    </source>
</reference>
<evidence type="ECO:0000256" key="2">
    <source>
        <dbReference type="SAM" id="SignalP"/>
    </source>
</evidence>
<keyword evidence="4" id="KW-1185">Reference proteome</keyword>
<feature type="signal peptide" evidence="2">
    <location>
        <begin position="1"/>
        <end position="24"/>
    </location>
</feature>
<name>A0ABU1B3R0_9STRE</name>
<evidence type="ECO:0000313" key="4">
    <source>
        <dbReference type="Proteomes" id="UP001228446"/>
    </source>
</evidence>
<feature type="region of interest" description="Disordered" evidence="1">
    <location>
        <begin position="84"/>
        <end position="125"/>
    </location>
</feature>
<evidence type="ECO:0000313" key="3">
    <source>
        <dbReference type="EMBL" id="MDQ8833111.1"/>
    </source>
</evidence>
<feature type="compositionally biased region" description="Low complexity" evidence="1">
    <location>
        <begin position="84"/>
        <end position="114"/>
    </location>
</feature>
<dbReference type="RefSeq" id="WP_308937845.1">
    <property type="nucleotide sequence ID" value="NZ_JAVIBP010000032.1"/>
</dbReference>
<protein>
    <recommendedName>
        <fullName evidence="5">Cell wall anchor protein</fullName>
    </recommendedName>
</protein>
<keyword evidence="2" id="KW-0732">Signal</keyword>